<dbReference type="HOGENOM" id="CLU_1800777_0_0_1"/>
<comment type="subcellular location">
    <subcellularLocation>
        <location evidence="1">Membrane</location>
        <topology evidence="1">Single-pass membrane protein</topology>
    </subcellularLocation>
</comment>
<keyword evidence="3" id="KW-0677">Repeat</keyword>
<dbReference type="InterPro" id="IPR002126">
    <property type="entry name" value="Cadherin-like_dom"/>
</dbReference>
<evidence type="ECO:0000259" key="10">
    <source>
        <dbReference type="PROSITE" id="PS50268"/>
    </source>
</evidence>
<evidence type="ECO:0000256" key="4">
    <source>
        <dbReference type="ARBA" id="ARBA00022837"/>
    </source>
</evidence>
<evidence type="ECO:0000313" key="11">
    <source>
        <dbReference type="Ensembl" id="ENSCSAVP00000009014.1"/>
    </source>
</evidence>
<dbReference type="OMA" id="HNARIVY"/>
<evidence type="ECO:0000256" key="3">
    <source>
        <dbReference type="ARBA" id="ARBA00022737"/>
    </source>
</evidence>
<keyword evidence="12" id="KW-1185">Reference proteome</keyword>
<dbReference type="InParanoid" id="H2YUK4"/>
<dbReference type="Gene3D" id="2.60.40.60">
    <property type="entry name" value="Cadherins"/>
    <property type="match status" value="2"/>
</dbReference>
<dbReference type="SUPFAM" id="SSF49313">
    <property type="entry name" value="Cadherin-like"/>
    <property type="match status" value="2"/>
</dbReference>
<evidence type="ECO:0000256" key="5">
    <source>
        <dbReference type="ARBA" id="ARBA00022889"/>
    </source>
</evidence>
<dbReference type="InterPro" id="IPR015919">
    <property type="entry name" value="Cadherin-like_sf"/>
</dbReference>
<dbReference type="PANTHER" id="PTHR24028:SF328">
    <property type="entry name" value="CADHERIN-3"/>
    <property type="match status" value="1"/>
</dbReference>
<evidence type="ECO:0000256" key="2">
    <source>
        <dbReference type="ARBA" id="ARBA00022692"/>
    </source>
</evidence>
<reference evidence="11" key="3">
    <citation type="submission" date="2025-09" db="UniProtKB">
        <authorList>
            <consortium name="Ensembl"/>
        </authorList>
    </citation>
    <scope>IDENTIFICATION</scope>
</reference>
<dbReference type="GO" id="GO:0005509">
    <property type="term" value="F:calcium ion binding"/>
    <property type="evidence" value="ECO:0007669"/>
    <property type="project" value="UniProtKB-UniRule"/>
</dbReference>
<dbReference type="PROSITE" id="PS00232">
    <property type="entry name" value="CADHERIN_1"/>
    <property type="match status" value="1"/>
</dbReference>
<proteinExistence type="predicted"/>
<feature type="domain" description="Cadherin" evidence="10">
    <location>
        <begin position="54"/>
        <end position="137"/>
    </location>
</feature>
<dbReference type="SMART" id="SM00112">
    <property type="entry name" value="CA"/>
    <property type="match status" value="2"/>
</dbReference>
<dbReference type="InterPro" id="IPR020894">
    <property type="entry name" value="Cadherin_CS"/>
</dbReference>
<name>H2YUK4_CIOSA</name>
<dbReference type="PRINTS" id="PR00205">
    <property type="entry name" value="CADHERIN"/>
</dbReference>
<dbReference type="CDD" id="cd11304">
    <property type="entry name" value="Cadherin_repeat"/>
    <property type="match status" value="2"/>
</dbReference>
<reference evidence="11" key="2">
    <citation type="submission" date="2025-08" db="UniProtKB">
        <authorList>
            <consortium name="Ensembl"/>
        </authorList>
    </citation>
    <scope>IDENTIFICATION</scope>
</reference>
<dbReference type="PANTHER" id="PTHR24028">
    <property type="entry name" value="CADHERIN-87A"/>
    <property type="match status" value="1"/>
</dbReference>
<evidence type="ECO:0000256" key="6">
    <source>
        <dbReference type="ARBA" id="ARBA00022989"/>
    </source>
</evidence>
<dbReference type="GO" id="GO:0005886">
    <property type="term" value="C:plasma membrane"/>
    <property type="evidence" value="ECO:0007669"/>
    <property type="project" value="InterPro"/>
</dbReference>
<dbReference type="PROSITE" id="PS50268">
    <property type="entry name" value="CADHERIN_2"/>
    <property type="match status" value="2"/>
</dbReference>
<organism evidence="11 12">
    <name type="scientific">Ciona savignyi</name>
    <name type="common">Pacific transparent sea squirt</name>
    <dbReference type="NCBI Taxonomy" id="51511"/>
    <lineage>
        <taxon>Eukaryota</taxon>
        <taxon>Metazoa</taxon>
        <taxon>Chordata</taxon>
        <taxon>Tunicata</taxon>
        <taxon>Ascidiacea</taxon>
        <taxon>Phlebobranchia</taxon>
        <taxon>Cionidae</taxon>
        <taxon>Ciona</taxon>
    </lineage>
</organism>
<dbReference type="eggNOG" id="KOG3594">
    <property type="taxonomic scope" value="Eukaryota"/>
</dbReference>
<evidence type="ECO:0000256" key="7">
    <source>
        <dbReference type="ARBA" id="ARBA00023136"/>
    </source>
</evidence>
<dbReference type="Ensembl" id="ENSCSAVT00000009128.1">
    <property type="protein sequence ID" value="ENSCSAVP00000009014.1"/>
    <property type="gene ID" value="ENSCSAVG00000005329.1"/>
</dbReference>
<evidence type="ECO:0000256" key="1">
    <source>
        <dbReference type="ARBA" id="ARBA00004167"/>
    </source>
</evidence>
<evidence type="ECO:0000256" key="8">
    <source>
        <dbReference type="ARBA" id="ARBA00023180"/>
    </source>
</evidence>
<accession>H2YUK4</accession>
<dbReference type="Proteomes" id="UP000007875">
    <property type="component" value="Unassembled WGS sequence"/>
</dbReference>
<keyword evidence="7" id="KW-0472">Membrane</keyword>
<evidence type="ECO:0000256" key="9">
    <source>
        <dbReference type="PROSITE-ProRule" id="PRU00043"/>
    </source>
</evidence>
<dbReference type="GeneTree" id="ENSGT00940000165135"/>
<dbReference type="STRING" id="51511.ENSCSAVP00000009014"/>
<keyword evidence="8" id="KW-0325">Glycoprotein</keyword>
<evidence type="ECO:0000313" key="12">
    <source>
        <dbReference type="Proteomes" id="UP000007875"/>
    </source>
</evidence>
<keyword evidence="2" id="KW-0812">Transmembrane</keyword>
<feature type="domain" description="Cadherin" evidence="10">
    <location>
        <begin position="5"/>
        <end position="53"/>
    </location>
</feature>
<dbReference type="AlphaFoldDB" id="H2YUK4"/>
<keyword evidence="6" id="KW-1133">Transmembrane helix</keyword>
<protein>
    <recommendedName>
        <fullName evidence="10">Cadherin domain-containing protein</fullName>
    </recommendedName>
</protein>
<dbReference type="InterPro" id="IPR050174">
    <property type="entry name" value="Protocadherin/Cadherin-CA"/>
</dbReference>
<keyword evidence="5" id="KW-0130">Cell adhesion</keyword>
<keyword evidence="4 9" id="KW-0106">Calcium</keyword>
<dbReference type="Pfam" id="PF00028">
    <property type="entry name" value="Cadherin"/>
    <property type="match status" value="1"/>
</dbReference>
<reference evidence="12" key="1">
    <citation type="submission" date="2003-08" db="EMBL/GenBank/DDBJ databases">
        <authorList>
            <person name="Birren B."/>
            <person name="Nusbaum C."/>
            <person name="Abebe A."/>
            <person name="Abouelleil A."/>
            <person name="Adekoya E."/>
            <person name="Ait-zahra M."/>
            <person name="Allen N."/>
            <person name="Allen T."/>
            <person name="An P."/>
            <person name="Anderson M."/>
            <person name="Anderson S."/>
            <person name="Arachchi H."/>
            <person name="Armbruster J."/>
            <person name="Bachantsang P."/>
            <person name="Baldwin J."/>
            <person name="Barry A."/>
            <person name="Bayul T."/>
            <person name="Blitshsteyn B."/>
            <person name="Bloom T."/>
            <person name="Blye J."/>
            <person name="Boguslavskiy L."/>
            <person name="Borowsky M."/>
            <person name="Boukhgalter B."/>
            <person name="Brunache A."/>
            <person name="Butler J."/>
            <person name="Calixte N."/>
            <person name="Calvo S."/>
            <person name="Camarata J."/>
            <person name="Campo K."/>
            <person name="Chang J."/>
            <person name="Cheshatsang Y."/>
            <person name="Citroen M."/>
            <person name="Collymore A."/>
            <person name="Considine T."/>
            <person name="Cook A."/>
            <person name="Cooke P."/>
            <person name="Corum B."/>
            <person name="Cuomo C."/>
            <person name="David R."/>
            <person name="Dawoe T."/>
            <person name="Degray S."/>
            <person name="Dodge S."/>
            <person name="Dooley K."/>
            <person name="Dorje P."/>
            <person name="Dorjee K."/>
            <person name="Dorris L."/>
            <person name="Duffey N."/>
            <person name="Dupes A."/>
            <person name="Elkins T."/>
            <person name="Engels R."/>
            <person name="Erickson J."/>
            <person name="Farina A."/>
            <person name="Faro S."/>
            <person name="Ferreira P."/>
            <person name="Fischer H."/>
            <person name="Fitzgerald M."/>
            <person name="Foley K."/>
            <person name="Gage D."/>
            <person name="Galagan J."/>
            <person name="Gearin G."/>
            <person name="Gnerre S."/>
            <person name="Gnirke A."/>
            <person name="Goyette A."/>
            <person name="Graham J."/>
            <person name="Grandbois E."/>
            <person name="Gyaltsen K."/>
            <person name="Hafez N."/>
            <person name="Hagopian D."/>
            <person name="Hagos B."/>
            <person name="Hall J."/>
            <person name="Hatcher B."/>
            <person name="Heller A."/>
            <person name="Higgins H."/>
            <person name="Honan T."/>
            <person name="Horn A."/>
            <person name="Houde N."/>
            <person name="Hughes L."/>
            <person name="Hulme W."/>
            <person name="Husby E."/>
            <person name="Iliev I."/>
            <person name="Jaffe D."/>
            <person name="Jones C."/>
            <person name="Kamal M."/>
            <person name="Kamat A."/>
            <person name="Kamvysselis M."/>
            <person name="Karlsson E."/>
            <person name="Kells C."/>
            <person name="Kieu A."/>
            <person name="Kisner P."/>
            <person name="Kodira C."/>
            <person name="Kulbokas E."/>
            <person name="Labutti K."/>
            <person name="Lama D."/>
            <person name="Landers T."/>
            <person name="Leger J."/>
            <person name="Levine S."/>
            <person name="Lewis D."/>
            <person name="Lewis T."/>
            <person name="Lindblad-toh K."/>
            <person name="Liu X."/>
            <person name="Lokyitsang T."/>
            <person name="Lokyitsang Y."/>
            <person name="Lucien O."/>
            <person name="Lui A."/>
            <person name="Ma L.J."/>
            <person name="Mabbitt R."/>
            <person name="Macdonald J."/>
            <person name="Maclean C."/>
            <person name="Major J."/>
            <person name="Manning J."/>
            <person name="Marabella R."/>
            <person name="Maru K."/>
            <person name="Matthews C."/>
            <person name="Mauceli E."/>
            <person name="Mccarthy M."/>
            <person name="Mcdonough S."/>
            <person name="Mcghee T."/>
            <person name="Meldrim J."/>
            <person name="Meneus L."/>
            <person name="Mesirov J."/>
            <person name="Mihalev A."/>
            <person name="Mihova T."/>
            <person name="Mikkelsen T."/>
            <person name="Mlenga V."/>
            <person name="Moru K."/>
            <person name="Mozes J."/>
            <person name="Mulrain L."/>
            <person name="Munson G."/>
            <person name="Naylor J."/>
            <person name="Newes C."/>
            <person name="Nguyen C."/>
            <person name="Nguyen N."/>
            <person name="Nguyen T."/>
            <person name="Nicol R."/>
            <person name="Nielsen C."/>
            <person name="Nizzari M."/>
            <person name="Norbu C."/>
            <person name="Norbu N."/>
            <person name="O'donnell P."/>
            <person name="Okoawo O."/>
            <person name="O'leary S."/>
            <person name="Omotosho B."/>
            <person name="O'neill K."/>
            <person name="Osman S."/>
            <person name="Parker S."/>
            <person name="Perrin D."/>
            <person name="Phunkhang P."/>
            <person name="Piqani B."/>
            <person name="Purcell S."/>
            <person name="Rachupka T."/>
            <person name="Ramasamy U."/>
            <person name="Rameau R."/>
            <person name="Ray V."/>
            <person name="Raymond C."/>
            <person name="Retta R."/>
            <person name="Richardson S."/>
            <person name="Rise C."/>
            <person name="Rodriguez J."/>
            <person name="Rogers J."/>
            <person name="Rogov P."/>
            <person name="Rutman M."/>
            <person name="Schupbach R."/>
            <person name="Seaman C."/>
            <person name="Settipalli S."/>
            <person name="Sharpe T."/>
            <person name="Sheridan J."/>
            <person name="Sherpa N."/>
            <person name="Shi J."/>
            <person name="Smirnov S."/>
            <person name="Smith C."/>
            <person name="Sougnez C."/>
            <person name="Spencer B."/>
            <person name="Stalker J."/>
            <person name="Stange-thomann N."/>
            <person name="Stavropoulos S."/>
            <person name="Stetson K."/>
            <person name="Stone C."/>
            <person name="Stone S."/>
            <person name="Stubbs M."/>
            <person name="Talamas J."/>
            <person name="Tchuinga P."/>
            <person name="Tenzing P."/>
            <person name="Tesfaye S."/>
            <person name="Theodore J."/>
            <person name="Thoulutsang Y."/>
            <person name="Topham K."/>
            <person name="Towey S."/>
            <person name="Tsamla T."/>
            <person name="Tsomo N."/>
            <person name="Vallee D."/>
            <person name="Vassiliev H."/>
            <person name="Venkataraman V."/>
            <person name="Vinson J."/>
            <person name="Vo A."/>
            <person name="Wade C."/>
            <person name="Wang S."/>
            <person name="Wangchuk T."/>
            <person name="Wangdi T."/>
            <person name="Whittaker C."/>
            <person name="Wilkinson J."/>
            <person name="Wu Y."/>
            <person name="Wyman D."/>
            <person name="Yadav S."/>
            <person name="Yang S."/>
            <person name="Yang X."/>
            <person name="Yeager S."/>
            <person name="Yee E."/>
            <person name="Young G."/>
            <person name="Zainoun J."/>
            <person name="Zembeck L."/>
            <person name="Zimmer A."/>
            <person name="Zody M."/>
            <person name="Lander E."/>
        </authorList>
    </citation>
    <scope>NUCLEOTIDE SEQUENCE [LARGE SCALE GENOMIC DNA]</scope>
</reference>
<dbReference type="GO" id="GO:0007156">
    <property type="term" value="P:homophilic cell adhesion via plasma membrane adhesion molecules"/>
    <property type="evidence" value="ECO:0007669"/>
    <property type="project" value="InterPro"/>
</dbReference>
<sequence length="144" mass="16032">MHLELKLTGKLDYERNSFKRLTLSARDGGSPVRSSHVSVRIRVTDDNDNDPIFEQLEYSVTLLENLPSGHVVSRVQAHDADSGAAGRIRYAISRRNKATAQNLVNINAITGDVVLKQKLDRESHNGLRVLIEARDSGPNYQRVG</sequence>
<dbReference type="FunFam" id="2.60.40.60:FF:000002">
    <property type="entry name" value="Protocadherin alpha 2"/>
    <property type="match status" value="1"/>
</dbReference>